<dbReference type="InterPro" id="IPR019734">
    <property type="entry name" value="TPR_rpt"/>
</dbReference>
<name>A0A0D2MZ29_9CHLO</name>
<keyword evidence="3" id="KW-1185">Reference proteome</keyword>
<dbReference type="RefSeq" id="XP_013906664.1">
    <property type="nucleotide sequence ID" value="XM_014051210.1"/>
</dbReference>
<evidence type="ECO:0000313" key="2">
    <source>
        <dbReference type="EMBL" id="KIZ07645.1"/>
    </source>
</evidence>
<dbReference type="EMBL" id="KK100242">
    <property type="protein sequence ID" value="KIZ07645.1"/>
    <property type="molecule type" value="Genomic_DNA"/>
</dbReference>
<sequence>MKSCSASRHTAHARPATAPLSRSRSVRVCANTEGVQDLLARDRKRKQVELAPELQDPVPQLPGREEADAAEDDAAAGSGKGRRAGRFKSRSQRRRDMAANEAAAGSSGPKRCKEAIDAGLIQFQQRQYQAAIDLFNLALELPGNGAYRLPGSPREYLCPSDAEENAALYNMACCYAQMGQAEAALTCLEGVLENGFEDVETLLSDPDLAPIGRQQLQQAVDK</sequence>
<dbReference type="KEGG" id="mng:MNEG_0315"/>
<feature type="compositionally biased region" description="Basic residues" evidence="1">
    <location>
        <begin position="80"/>
        <end position="93"/>
    </location>
</feature>
<feature type="region of interest" description="Disordered" evidence="1">
    <location>
        <begin position="1"/>
        <end position="110"/>
    </location>
</feature>
<reference evidence="2 3" key="1">
    <citation type="journal article" date="2013" name="BMC Genomics">
        <title>Reconstruction of the lipid metabolism for the microalga Monoraphidium neglectum from its genome sequence reveals characteristics suitable for biofuel production.</title>
        <authorList>
            <person name="Bogen C."/>
            <person name="Al-Dilaimi A."/>
            <person name="Albersmeier A."/>
            <person name="Wichmann J."/>
            <person name="Grundmann M."/>
            <person name="Rupp O."/>
            <person name="Lauersen K.J."/>
            <person name="Blifernez-Klassen O."/>
            <person name="Kalinowski J."/>
            <person name="Goesmann A."/>
            <person name="Mussgnug J.H."/>
            <person name="Kruse O."/>
        </authorList>
    </citation>
    <scope>NUCLEOTIDE SEQUENCE [LARGE SCALE GENOMIC DNA]</scope>
    <source>
        <strain evidence="2 3">SAG 48.87</strain>
    </source>
</reference>
<organism evidence="2 3">
    <name type="scientific">Monoraphidium neglectum</name>
    <dbReference type="NCBI Taxonomy" id="145388"/>
    <lineage>
        <taxon>Eukaryota</taxon>
        <taxon>Viridiplantae</taxon>
        <taxon>Chlorophyta</taxon>
        <taxon>core chlorophytes</taxon>
        <taxon>Chlorophyceae</taxon>
        <taxon>CS clade</taxon>
        <taxon>Sphaeropleales</taxon>
        <taxon>Selenastraceae</taxon>
        <taxon>Monoraphidium</taxon>
    </lineage>
</organism>
<evidence type="ECO:0000313" key="3">
    <source>
        <dbReference type="Proteomes" id="UP000054498"/>
    </source>
</evidence>
<dbReference type="AlphaFoldDB" id="A0A0D2MZ29"/>
<dbReference type="Proteomes" id="UP000054498">
    <property type="component" value="Unassembled WGS sequence"/>
</dbReference>
<gene>
    <name evidence="2" type="ORF">MNEG_0315</name>
</gene>
<dbReference type="InterPro" id="IPR011990">
    <property type="entry name" value="TPR-like_helical_dom_sf"/>
</dbReference>
<dbReference type="GeneID" id="25726433"/>
<protein>
    <submittedName>
        <fullName evidence="2">Uncharacterized protein</fullName>
    </submittedName>
</protein>
<evidence type="ECO:0000256" key="1">
    <source>
        <dbReference type="SAM" id="MobiDB-lite"/>
    </source>
</evidence>
<proteinExistence type="predicted"/>
<dbReference type="SUPFAM" id="SSF48452">
    <property type="entry name" value="TPR-like"/>
    <property type="match status" value="1"/>
</dbReference>
<dbReference type="NCBIfam" id="NF047558">
    <property type="entry name" value="TPR_END_plus"/>
    <property type="match status" value="1"/>
</dbReference>
<dbReference type="STRING" id="145388.A0A0D2MZ29"/>
<accession>A0A0D2MZ29</accession>
<dbReference type="OrthoDB" id="439127at2759"/>
<dbReference type="Pfam" id="PF13181">
    <property type="entry name" value="TPR_8"/>
    <property type="match status" value="1"/>
</dbReference>
<dbReference type="Gene3D" id="1.25.40.10">
    <property type="entry name" value="Tetratricopeptide repeat domain"/>
    <property type="match status" value="1"/>
</dbReference>